<dbReference type="InterPro" id="IPR004398">
    <property type="entry name" value="RNA_MeTrfase_RsmD"/>
</dbReference>
<dbReference type="OrthoDB" id="9803017at2"/>
<dbReference type="KEGG" id="mfa:Mfla_0736"/>
<dbReference type="PANTHER" id="PTHR43542:SF1">
    <property type="entry name" value="METHYLTRANSFERASE"/>
    <property type="match status" value="1"/>
</dbReference>
<keyword evidence="1" id="KW-0489">Methyltransferase</keyword>
<proteinExistence type="predicted"/>
<dbReference type="GO" id="GO:0003676">
    <property type="term" value="F:nucleic acid binding"/>
    <property type="evidence" value="ECO:0007669"/>
    <property type="project" value="InterPro"/>
</dbReference>
<dbReference type="SUPFAM" id="SSF53335">
    <property type="entry name" value="S-adenosyl-L-methionine-dependent methyltransferases"/>
    <property type="match status" value="1"/>
</dbReference>
<protein>
    <recommendedName>
        <fullName evidence="5">Methyltransferase</fullName>
    </recommendedName>
</protein>
<reference evidence="3 4" key="1">
    <citation type="submission" date="2006-03" db="EMBL/GenBank/DDBJ databases">
        <title>Complete sequence of Methylobacillus flagellatus KT.</title>
        <authorList>
            <consortium name="US DOE Joint Genome Institute"/>
            <person name="Copeland A."/>
            <person name="Lucas S."/>
            <person name="Lapidus A."/>
            <person name="Barry K."/>
            <person name="Detter J.C."/>
            <person name="Glavina del Rio T."/>
            <person name="Hammon N."/>
            <person name="Israni S."/>
            <person name="Dalin E."/>
            <person name="Tice H."/>
            <person name="Pitluck S."/>
            <person name="Brettin T."/>
            <person name="Bruce D."/>
            <person name="Han C."/>
            <person name="Tapia R."/>
            <person name="Saunders E."/>
            <person name="Gilna P."/>
            <person name="Schmutz J."/>
            <person name="Larimer F."/>
            <person name="Land M."/>
            <person name="Kyrpides N."/>
            <person name="Anderson I."/>
            <person name="Richardson P."/>
        </authorList>
    </citation>
    <scope>NUCLEOTIDE SEQUENCE [LARGE SCALE GENOMIC DNA]</scope>
    <source>
        <strain evidence="4">KT / ATCC 51484 / DSM 6875</strain>
    </source>
</reference>
<evidence type="ECO:0000313" key="3">
    <source>
        <dbReference type="EMBL" id="ABE49004.1"/>
    </source>
</evidence>
<dbReference type="Proteomes" id="UP000002440">
    <property type="component" value="Chromosome"/>
</dbReference>
<dbReference type="Gene3D" id="3.40.50.150">
    <property type="entry name" value="Vaccinia Virus protein VP39"/>
    <property type="match status" value="1"/>
</dbReference>
<dbReference type="RefSeq" id="WP_011479101.1">
    <property type="nucleotide sequence ID" value="NC_007947.1"/>
</dbReference>
<keyword evidence="2" id="KW-0808">Transferase</keyword>
<evidence type="ECO:0000256" key="1">
    <source>
        <dbReference type="ARBA" id="ARBA00022603"/>
    </source>
</evidence>
<dbReference type="EMBL" id="CP000284">
    <property type="protein sequence ID" value="ABE49004.1"/>
    <property type="molecule type" value="Genomic_DNA"/>
</dbReference>
<dbReference type="PIRSF" id="PIRSF004553">
    <property type="entry name" value="CHP00095"/>
    <property type="match status" value="1"/>
</dbReference>
<dbReference type="HOGENOM" id="CLU_075826_2_0_4"/>
<dbReference type="PANTHER" id="PTHR43542">
    <property type="entry name" value="METHYLTRANSFERASE"/>
    <property type="match status" value="1"/>
</dbReference>
<accession>Q1H3D3</accession>
<dbReference type="CDD" id="cd02440">
    <property type="entry name" value="AdoMet_MTases"/>
    <property type="match status" value="1"/>
</dbReference>
<dbReference type="Pfam" id="PF03602">
    <property type="entry name" value="Cons_hypoth95"/>
    <property type="match status" value="1"/>
</dbReference>
<sequence>MAANNRVRISGGEWRSRLLSFPDVPGLRPTPDRVRQTVFNWLGQDMHGRRCLDLFAGTGAMGFEALSRGASAVVLVEKSAPAAKSLQQNQSLLKAGAARILQQDAVQFLAQNRERFDVIFLDPPYQQGWLPKLLPCLPNHLAEGGVVYVEAEFALCDDALWQVIKQGKAGNVFYHLLKLADRSTD</sequence>
<dbReference type="InterPro" id="IPR002052">
    <property type="entry name" value="DNA_methylase_N6_adenine_CS"/>
</dbReference>
<organism evidence="3 4">
    <name type="scientific">Methylobacillus flagellatus (strain ATCC 51484 / DSM 6875 / VKM B-1610 / KT)</name>
    <dbReference type="NCBI Taxonomy" id="265072"/>
    <lineage>
        <taxon>Bacteria</taxon>
        <taxon>Pseudomonadati</taxon>
        <taxon>Pseudomonadota</taxon>
        <taxon>Betaproteobacteria</taxon>
        <taxon>Nitrosomonadales</taxon>
        <taxon>Methylophilaceae</taxon>
        <taxon>Methylobacillus</taxon>
    </lineage>
</organism>
<dbReference type="eggNOG" id="COG0742">
    <property type="taxonomic scope" value="Bacteria"/>
</dbReference>
<name>Q1H3D3_METFK</name>
<dbReference type="GO" id="GO:0008168">
    <property type="term" value="F:methyltransferase activity"/>
    <property type="evidence" value="ECO:0007669"/>
    <property type="project" value="UniProtKB-KW"/>
</dbReference>
<dbReference type="AlphaFoldDB" id="Q1H3D3"/>
<dbReference type="STRING" id="265072.Mfla_0736"/>
<gene>
    <name evidence="3" type="ordered locus">Mfla_0736</name>
</gene>
<dbReference type="InterPro" id="IPR029063">
    <property type="entry name" value="SAM-dependent_MTases_sf"/>
</dbReference>
<dbReference type="NCBIfam" id="TIGR00095">
    <property type="entry name" value="16S rRNA (guanine(966)-N(2))-methyltransferase RsmD"/>
    <property type="match status" value="1"/>
</dbReference>
<dbReference type="PROSITE" id="PS00092">
    <property type="entry name" value="N6_MTASE"/>
    <property type="match status" value="1"/>
</dbReference>
<keyword evidence="4" id="KW-1185">Reference proteome</keyword>
<evidence type="ECO:0000256" key="2">
    <source>
        <dbReference type="ARBA" id="ARBA00022679"/>
    </source>
</evidence>
<dbReference type="GO" id="GO:0031167">
    <property type="term" value="P:rRNA methylation"/>
    <property type="evidence" value="ECO:0007669"/>
    <property type="project" value="InterPro"/>
</dbReference>
<evidence type="ECO:0008006" key="5">
    <source>
        <dbReference type="Google" id="ProtNLM"/>
    </source>
</evidence>
<evidence type="ECO:0000313" key="4">
    <source>
        <dbReference type="Proteomes" id="UP000002440"/>
    </source>
</evidence>